<evidence type="ECO:0000259" key="5">
    <source>
        <dbReference type="Pfam" id="PF21993"/>
    </source>
</evidence>
<evidence type="ECO:0000313" key="6">
    <source>
        <dbReference type="EMBL" id="AHB48772.1"/>
    </source>
</evidence>
<organism evidence="6 7">
    <name type="scientific">Hyphomicrobium nitrativorans NL23</name>
    <dbReference type="NCBI Taxonomy" id="1029756"/>
    <lineage>
        <taxon>Bacteria</taxon>
        <taxon>Pseudomonadati</taxon>
        <taxon>Pseudomonadota</taxon>
        <taxon>Alphaproteobacteria</taxon>
        <taxon>Hyphomicrobiales</taxon>
        <taxon>Hyphomicrobiaceae</taxon>
        <taxon>Hyphomicrobium</taxon>
    </lineage>
</organism>
<name>V5SE49_9HYPH</name>
<reference evidence="6 7" key="1">
    <citation type="journal article" date="2014" name="Genome Announc.">
        <title>Complete Genome Sequence of Hyphomicrobium nitrativorans Strain NL23, a Denitrifying Bacterium Isolated from Biofilm of a Methanol-Fed Denitrification System Treating Seawater at the Montreal Biodome.</title>
        <authorList>
            <person name="Martineau C."/>
            <person name="Villeneuve C."/>
            <person name="Mauffrey F."/>
            <person name="Villemur R."/>
        </authorList>
    </citation>
    <scope>NUCLEOTIDE SEQUENCE [LARGE SCALE GENOMIC DNA]</scope>
    <source>
        <strain evidence="6">NL23</strain>
    </source>
</reference>
<evidence type="ECO:0000313" key="7">
    <source>
        <dbReference type="Proteomes" id="UP000018542"/>
    </source>
</evidence>
<gene>
    <name evidence="6" type="ORF">W911_10785</name>
</gene>
<evidence type="ECO:0000256" key="3">
    <source>
        <dbReference type="ARBA" id="ARBA00023163"/>
    </source>
</evidence>
<dbReference type="GO" id="GO:0003677">
    <property type="term" value="F:DNA binding"/>
    <property type="evidence" value="ECO:0007669"/>
    <property type="project" value="UniProtKB-KW"/>
</dbReference>
<accession>V5SE49</accession>
<dbReference type="PANTHER" id="PTHR47506:SF1">
    <property type="entry name" value="HTH-TYPE TRANSCRIPTIONAL REGULATOR YJDC"/>
    <property type="match status" value="1"/>
</dbReference>
<keyword evidence="7" id="KW-1185">Reference proteome</keyword>
<dbReference type="EMBL" id="CP006912">
    <property type="protein sequence ID" value="AHB48772.1"/>
    <property type="molecule type" value="Genomic_DNA"/>
</dbReference>
<dbReference type="STRING" id="1029756.W911_10785"/>
<dbReference type="Gene3D" id="1.10.357.10">
    <property type="entry name" value="Tetracycline Repressor, domain 2"/>
    <property type="match status" value="1"/>
</dbReference>
<dbReference type="KEGG" id="hni:W911_10785"/>
<dbReference type="SUPFAM" id="SSF48498">
    <property type="entry name" value="Tetracyclin repressor-like, C-terminal domain"/>
    <property type="match status" value="1"/>
</dbReference>
<dbReference type="AlphaFoldDB" id="V5SE49"/>
<dbReference type="HOGENOM" id="CLU_069356_28_1_5"/>
<dbReference type="InterPro" id="IPR054156">
    <property type="entry name" value="YxaF_TetR_C"/>
</dbReference>
<evidence type="ECO:0000256" key="2">
    <source>
        <dbReference type="ARBA" id="ARBA00023125"/>
    </source>
</evidence>
<keyword evidence="1" id="KW-0805">Transcription regulation</keyword>
<feature type="domain" description="HTH tetR-type" evidence="4">
    <location>
        <begin position="15"/>
        <end position="57"/>
    </location>
</feature>
<dbReference type="Pfam" id="PF21993">
    <property type="entry name" value="TetR_C_13_2"/>
    <property type="match status" value="1"/>
</dbReference>
<keyword evidence="2" id="KW-0238">DNA-binding</keyword>
<dbReference type="InterPro" id="IPR036271">
    <property type="entry name" value="Tet_transcr_reg_TetR-rel_C_sf"/>
</dbReference>
<keyword evidence="3" id="KW-0804">Transcription</keyword>
<evidence type="ECO:0000256" key="1">
    <source>
        <dbReference type="ARBA" id="ARBA00023015"/>
    </source>
</evidence>
<dbReference type="Proteomes" id="UP000018542">
    <property type="component" value="Chromosome"/>
</dbReference>
<dbReference type="PANTHER" id="PTHR47506">
    <property type="entry name" value="TRANSCRIPTIONAL REGULATORY PROTEIN"/>
    <property type="match status" value="1"/>
</dbReference>
<proteinExistence type="predicted"/>
<sequence>MRTVFERQDTIPLIAEVFRELGYEGASFSRMTERTGLSKGSLYHFFPEGKEQMAAEVLAHIDAWFEANVFASLGRDNSREAIARMWRAVLDYFHSGHRVCLVGVFAMDETRDTFSDAIRTYFQRWIKALKQALVRAGVNRARAQDLAEECVAGIQGGLVISRATGDTGAFVRTVRRLAARVDDELVR</sequence>
<protein>
    <submittedName>
        <fullName evidence="6">TetR family transcriptional regulator</fullName>
    </submittedName>
</protein>
<dbReference type="InterPro" id="IPR001647">
    <property type="entry name" value="HTH_TetR"/>
</dbReference>
<evidence type="ECO:0000259" key="4">
    <source>
        <dbReference type="Pfam" id="PF00440"/>
    </source>
</evidence>
<dbReference type="OrthoDB" id="9795242at2"/>
<dbReference type="Pfam" id="PF00440">
    <property type="entry name" value="TetR_N"/>
    <property type="match status" value="1"/>
</dbReference>
<feature type="domain" description="Transcriptional regulator LmrA/YxaF-like C-terminal" evidence="5">
    <location>
        <begin position="83"/>
        <end position="172"/>
    </location>
</feature>
<dbReference type="RefSeq" id="WP_023787509.1">
    <property type="nucleotide sequence ID" value="NC_022997.1"/>
</dbReference>
<dbReference type="SUPFAM" id="SSF46689">
    <property type="entry name" value="Homeodomain-like"/>
    <property type="match status" value="1"/>
</dbReference>
<dbReference type="InterPro" id="IPR009057">
    <property type="entry name" value="Homeodomain-like_sf"/>
</dbReference>
<dbReference type="PATRIC" id="fig|1029756.8.peg.2244"/>